<organism evidence="3 4">
    <name type="scientific">Microbacterium dextranolyticum</name>
    <dbReference type="NCBI Taxonomy" id="36806"/>
    <lineage>
        <taxon>Bacteria</taxon>
        <taxon>Bacillati</taxon>
        <taxon>Actinomycetota</taxon>
        <taxon>Actinomycetes</taxon>
        <taxon>Micrococcales</taxon>
        <taxon>Microbacteriaceae</taxon>
        <taxon>Microbacterium</taxon>
    </lineage>
</organism>
<accession>A0A9W6HKV0</accession>
<comment type="caution">
    <text evidence="3">The sequence shown here is derived from an EMBL/GenBank/DDBJ whole genome shotgun (WGS) entry which is preliminary data.</text>
</comment>
<feature type="compositionally biased region" description="Basic and acidic residues" evidence="1">
    <location>
        <begin position="174"/>
        <end position="185"/>
    </location>
</feature>
<proteinExistence type="predicted"/>
<dbReference type="AlphaFoldDB" id="A0A9W6HKV0"/>
<evidence type="ECO:0000256" key="1">
    <source>
        <dbReference type="SAM" id="MobiDB-lite"/>
    </source>
</evidence>
<protein>
    <submittedName>
        <fullName evidence="3">Uncharacterized protein</fullName>
    </submittedName>
</protein>
<keyword evidence="4" id="KW-1185">Reference proteome</keyword>
<feature type="region of interest" description="Disordered" evidence="1">
    <location>
        <begin position="141"/>
        <end position="185"/>
    </location>
</feature>
<feature type="transmembrane region" description="Helical" evidence="2">
    <location>
        <begin position="73"/>
        <end position="97"/>
    </location>
</feature>
<evidence type="ECO:0000313" key="3">
    <source>
        <dbReference type="EMBL" id="GLJ94913.1"/>
    </source>
</evidence>
<feature type="transmembrane region" description="Helical" evidence="2">
    <location>
        <begin position="31"/>
        <end position="52"/>
    </location>
</feature>
<gene>
    <name evidence="3" type="ORF">GCM10017591_09750</name>
</gene>
<dbReference type="Proteomes" id="UP001142291">
    <property type="component" value="Unassembled WGS sequence"/>
</dbReference>
<evidence type="ECO:0000256" key="2">
    <source>
        <dbReference type="SAM" id="Phobius"/>
    </source>
</evidence>
<reference evidence="3" key="1">
    <citation type="journal article" date="2014" name="Int. J. Syst. Evol. Microbiol.">
        <title>Complete genome sequence of Corynebacterium casei LMG S-19264T (=DSM 44701T), isolated from a smear-ripened cheese.</title>
        <authorList>
            <consortium name="US DOE Joint Genome Institute (JGI-PGF)"/>
            <person name="Walter F."/>
            <person name="Albersmeier A."/>
            <person name="Kalinowski J."/>
            <person name="Ruckert C."/>
        </authorList>
    </citation>
    <scope>NUCLEOTIDE SEQUENCE</scope>
    <source>
        <strain evidence="3">VKM Ac-1940</strain>
    </source>
</reference>
<keyword evidence="2" id="KW-1133">Transmembrane helix</keyword>
<reference evidence="3" key="2">
    <citation type="submission" date="2023-01" db="EMBL/GenBank/DDBJ databases">
        <authorList>
            <person name="Sun Q."/>
            <person name="Evtushenko L."/>
        </authorList>
    </citation>
    <scope>NUCLEOTIDE SEQUENCE</scope>
    <source>
        <strain evidence="3">VKM Ac-1940</strain>
    </source>
</reference>
<keyword evidence="2" id="KW-0472">Membrane</keyword>
<sequence>MKTWVVRFLSLYAFNIVVLLLIGLLTPARVGIAAIWASVVLTVAEIVVKPLAQRAFQRAAAKSAAERTRASEWLVQAGIVLVVAAIVWVLTLLLSGISVRGWLWAYVLPPVIIAVGWLVYARIDDIVEARTGQLYDSAFGRRSGGSADSATAPATEPGTGTRARQDLDDGLTPEQRRMLDELGKS</sequence>
<feature type="compositionally biased region" description="Low complexity" evidence="1">
    <location>
        <begin position="150"/>
        <end position="162"/>
    </location>
</feature>
<dbReference type="EMBL" id="BSER01000007">
    <property type="protein sequence ID" value="GLJ94913.1"/>
    <property type="molecule type" value="Genomic_DNA"/>
</dbReference>
<dbReference type="RefSeq" id="WP_204964378.1">
    <property type="nucleotide sequence ID" value="NZ_BAAAUR010000004.1"/>
</dbReference>
<feature type="transmembrane region" description="Helical" evidence="2">
    <location>
        <begin position="5"/>
        <end position="25"/>
    </location>
</feature>
<evidence type="ECO:0000313" key="4">
    <source>
        <dbReference type="Proteomes" id="UP001142291"/>
    </source>
</evidence>
<name>A0A9W6HKV0_9MICO</name>
<feature type="transmembrane region" description="Helical" evidence="2">
    <location>
        <begin position="103"/>
        <end position="120"/>
    </location>
</feature>
<keyword evidence="2" id="KW-0812">Transmembrane</keyword>